<sequence>MDEIAKKIAGLGLPGIVLLIIAVSSAGSNTAIAAALTAMGGPFGIVGGIGILGLMTVLGDTVSGYGIEAVLHAVYAERSKTESVIYLLKEIQDLPISDELKLKLTNHLSSESSYGAEVSEAPRTVEIMED</sequence>
<keyword evidence="1" id="KW-0472">Membrane</keyword>
<dbReference type="EMBL" id="LO018304">
    <property type="protein sequence ID" value="CUM58833.1"/>
    <property type="molecule type" value="Genomic_DNA"/>
</dbReference>
<reference evidence="2" key="2">
    <citation type="submission" date="2020-09" db="EMBL/GenBank/DDBJ databases">
        <authorList>
            <person name="Blom J."/>
        </authorList>
    </citation>
    <scope>NUCLEOTIDE SEQUENCE</scope>
    <source>
        <strain evidence="2">No.66</strain>
    </source>
</reference>
<proteinExistence type="predicted"/>
<reference evidence="3" key="1">
    <citation type="submission" date="2015-09" db="EMBL/GenBank/DDBJ databases">
        <authorList>
            <person name="Jackson K.R."/>
            <person name="Lunt B.L."/>
            <person name="Fisher J.N.B."/>
            <person name="Gardner A.V."/>
            <person name="Bailey M.E."/>
            <person name="Deus L.M."/>
            <person name="Earl A.S."/>
            <person name="Gibby P.D."/>
            <person name="Hartmann K.A."/>
            <person name="Liu J.E."/>
            <person name="Manci A.M."/>
            <person name="Nielsen D.A."/>
            <person name="Solomon M.B."/>
            <person name="Breakwell D.P."/>
            <person name="Burnett S.H."/>
            <person name="Grose J.H."/>
        </authorList>
    </citation>
    <scope>NUCLEOTIDE SEQUENCE</scope>
    <source>
        <strain evidence="3">7805</strain>
    </source>
</reference>
<dbReference type="EMBL" id="LR882963">
    <property type="protein sequence ID" value="CAD5963881.1"/>
    <property type="molecule type" value="Genomic_DNA"/>
</dbReference>
<feature type="transmembrane region" description="Helical" evidence="1">
    <location>
        <begin position="43"/>
        <end position="62"/>
    </location>
</feature>
<accession>A0A1J1JDM3</accession>
<dbReference type="RefSeq" id="WP_227350758.1">
    <property type="nucleotide sequence ID" value="NZ_JBAVBW010000127.1"/>
</dbReference>
<keyword evidence="1" id="KW-1133">Transmembrane helix</keyword>
<evidence type="ECO:0000313" key="2">
    <source>
        <dbReference type="EMBL" id="CAD5963881.1"/>
    </source>
</evidence>
<dbReference type="AlphaFoldDB" id="A0A1J1JDM3"/>
<keyword evidence="1" id="KW-0812">Transmembrane</keyword>
<name>A0A1J1JDM3_PLAAG</name>
<evidence type="ECO:0000313" key="3">
    <source>
        <dbReference type="EMBL" id="CUM58833.1"/>
    </source>
</evidence>
<dbReference type="GeneID" id="77288860"/>
<gene>
    <name evidence="2" type="ORF">PANO66_03480</name>
    <name evidence="3" type="ORF">PLAM_0866</name>
</gene>
<dbReference type="Proteomes" id="UP001153761">
    <property type="component" value="Chromosome"/>
</dbReference>
<organism evidence="3">
    <name type="scientific">Planktothrix agardhii</name>
    <name type="common">Oscillatoria agardhii</name>
    <dbReference type="NCBI Taxonomy" id="1160"/>
    <lineage>
        <taxon>Bacteria</taxon>
        <taxon>Bacillati</taxon>
        <taxon>Cyanobacteriota</taxon>
        <taxon>Cyanophyceae</taxon>
        <taxon>Oscillatoriophycideae</taxon>
        <taxon>Oscillatoriales</taxon>
        <taxon>Microcoleaceae</taxon>
        <taxon>Planktothrix</taxon>
    </lineage>
</organism>
<protein>
    <submittedName>
        <fullName evidence="3">Uncharacterized protein</fullName>
    </submittedName>
</protein>
<evidence type="ECO:0000256" key="1">
    <source>
        <dbReference type="SAM" id="Phobius"/>
    </source>
</evidence>